<feature type="compositionally biased region" description="Basic and acidic residues" evidence="1">
    <location>
        <begin position="30"/>
        <end position="39"/>
    </location>
</feature>
<reference evidence="2 3" key="1">
    <citation type="journal article" date="2013" name="Fungal Biol.">
        <title>Analysis of microsatellite markers in the genome of the plant pathogen Ceratocystis fimbriata.</title>
        <authorList>
            <person name="Simpson M.C."/>
            <person name="Wilken P.M."/>
            <person name="Coetzee M.P."/>
            <person name="Wingfield M.J."/>
            <person name="Wingfield B.D."/>
        </authorList>
    </citation>
    <scope>NUCLEOTIDE SEQUENCE [LARGE SCALE GENOMIC DNA]</scope>
    <source>
        <strain evidence="2 3">CBS 114723</strain>
    </source>
</reference>
<dbReference type="AlphaFoldDB" id="A0A2C5WZ37"/>
<reference evidence="2 3" key="2">
    <citation type="journal article" date="2013" name="IMA Fungus">
        <title>IMA Genome-F 1: Ceratocystis fimbriata: Draft nuclear genome sequence for the plant pathogen, Ceratocystis fimbriata.</title>
        <authorList>
            <person name="Wilken P.M."/>
            <person name="Steenkamp E.T."/>
            <person name="Wingfield M.J."/>
            <person name="de Beer Z.W."/>
            <person name="Wingfield B.D."/>
        </authorList>
    </citation>
    <scope>NUCLEOTIDE SEQUENCE [LARGE SCALE GENOMIC DNA]</scope>
    <source>
        <strain evidence="2 3">CBS 114723</strain>
    </source>
</reference>
<feature type="region of interest" description="Disordered" evidence="1">
    <location>
        <begin position="14"/>
        <end position="39"/>
    </location>
</feature>
<name>A0A2C5WZ37_9PEZI</name>
<feature type="compositionally biased region" description="Polar residues" evidence="1">
    <location>
        <begin position="14"/>
        <end position="23"/>
    </location>
</feature>
<evidence type="ECO:0000313" key="2">
    <source>
        <dbReference type="EMBL" id="PHH50884.1"/>
    </source>
</evidence>
<proteinExistence type="predicted"/>
<dbReference type="Proteomes" id="UP000222788">
    <property type="component" value="Unassembled WGS sequence"/>
</dbReference>
<protein>
    <submittedName>
        <fullName evidence="2">Uncharacterized protein</fullName>
    </submittedName>
</protein>
<keyword evidence="3" id="KW-1185">Reference proteome</keyword>
<accession>A0A2C5WZ37</accession>
<dbReference type="EMBL" id="APWK03000109">
    <property type="protein sequence ID" value="PHH50884.1"/>
    <property type="molecule type" value="Genomic_DNA"/>
</dbReference>
<evidence type="ECO:0000313" key="3">
    <source>
        <dbReference type="Proteomes" id="UP000222788"/>
    </source>
</evidence>
<gene>
    <name evidence="2" type="ORF">CFIMG_004394RA</name>
</gene>
<sequence length="90" mass="10102">MAVMFAHPFVLDRSTTSSSQSLVARSPLPQEERPRWAPEKDCGSVACRSKINQHGKASAAHNIAGSRMAIMVFRRTRPSLQRHRCITEVR</sequence>
<organism evidence="2 3">
    <name type="scientific">Ceratocystis fimbriata CBS 114723</name>
    <dbReference type="NCBI Taxonomy" id="1035309"/>
    <lineage>
        <taxon>Eukaryota</taxon>
        <taxon>Fungi</taxon>
        <taxon>Dikarya</taxon>
        <taxon>Ascomycota</taxon>
        <taxon>Pezizomycotina</taxon>
        <taxon>Sordariomycetes</taxon>
        <taxon>Hypocreomycetidae</taxon>
        <taxon>Microascales</taxon>
        <taxon>Ceratocystidaceae</taxon>
        <taxon>Ceratocystis</taxon>
    </lineage>
</organism>
<comment type="caution">
    <text evidence="2">The sequence shown here is derived from an EMBL/GenBank/DDBJ whole genome shotgun (WGS) entry which is preliminary data.</text>
</comment>
<evidence type="ECO:0000256" key="1">
    <source>
        <dbReference type="SAM" id="MobiDB-lite"/>
    </source>
</evidence>